<proteinExistence type="predicted"/>
<dbReference type="Gene3D" id="1.20.1420.20">
    <property type="entry name" value="M75 peptidase, HXXE motif"/>
    <property type="match status" value="1"/>
</dbReference>
<dbReference type="Pfam" id="PF09375">
    <property type="entry name" value="Peptidase_M75"/>
    <property type="match status" value="1"/>
</dbReference>
<feature type="chain" id="PRO_5016806249" evidence="3">
    <location>
        <begin position="24"/>
        <end position="382"/>
    </location>
</feature>
<dbReference type="InterPro" id="IPR018976">
    <property type="entry name" value="Imelysin-like"/>
</dbReference>
<dbReference type="KEGG" id="run:DR864_03860"/>
<accession>A0A344TE56</accession>
<dbReference type="EMBL" id="CP030850">
    <property type="protein sequence ID" value="AXE16927.1"/>
    <property type="molecule type" value="Genomic_DNA"/>
</dbReference>
<evidence type="ECO:0000313" key="5">
    <source>
        <dbReference type="EMBL" id="AXE16927.1"/>
    </source>
</evidence>
<dbReference type="Proteomes" id="UP000251993">
    <property type="component" value="Chromosome"/>
</dbReference>
<evidence type="ECO:0000259" key="4">
    <source>
        <dbReference type="Pfam" id="PF09375"/>
    </source>
</evidence>
<organism evidence="5 6">
    <name type="scientific">Runella rosea</name>
    <dbReference type="NCBI Taxonomy" id="2259595"/>
    <lineage>
        <taxon>Bacteria</taxon>
        <taxon>Pseudomonadati</taxon>
        <taxon>Bacteroidota</taxon>
        <taxon>Cytophagia</taxon>
        <taxon>Cytophagales</taxon>
        <taxon>Spirosomataceae</taxon>
        <taxon>Runella</taxon>
    </lineage>
</organism>
<evidence type="ECO:0000313" key="6">
    <source>
        <dbReference type="Proteomes" id="UP000251993"/>
    </source>
</evidence>
<sequence>MITFKQLAIKFSIVCLFGGLLWACGKDSSTTEPEGDKDAKDRQALLTNLADNIILPSYANFKTKLDVMVTKSQAFSAKPDVATLTEFRLAWTDAYVEWQKVELFDVGPANRTAIRNYYNIYPVSVAGINEYIADPSINLEVASSYDKQGFPALDYLLNGVGATDAQVVAYYTAATEGPKRLAYIKRITDHMTSLLTKVITDWNSSYKTEFTTKTGLDIGSPMGELVNGYVLHYERFIRSGKFGIPSGAMLNGVVAPEKVEAFYKKDISKQLAQAAHQAFVDFFNGKSVTTGQEGPSLKTYLNALGAKDSSTGMSLAEIINKQFQTANQKITSLKPNLYEEVKTNNTAMVQVYTEMQKAVRMLKVDMTAAMSIVITYTDNDGD</sequence>
<gene>
    <name evidence="5" type="ORF">DR864_03860</name>
</gene>
<dbReference type="RefSeq" id="WP_114065714.1">
    <property type="nucleotide sequence ID" value="NZ_CP030850.1"/>
</dbReference>
<comment type="subcellular location">
    <subcellularLocation>
        <location evidence="1">Cell envelope</location>
    </subcellularLocation>
</comment>
<name>A0A344TE56_9BACT</name>
<dbReference type="AlphaFoldDB" id="A0A344TE56"/>
<evidence type="ECO:0000256" key="3">
    <source>
        <dbReference type="SAM" id="SignalP"/>
    </source>
</evidence>
<feature type="domain" description="Imelysin-like" evidence="4">
    <location>
        <begin position="54"/>
        <end position="343"/>
    </location>
</feature>
<evidence type="ECO:0000256" key="1">
    <source>
        <dbReference type="ARBA" id="ARBA00004196"/>
    </source>
</evidence>
<dbReference type="GO" id="GO:0030313">
    <property type="term" value="C:cell envelope"/>
    <property type="evidence" value="ECO:0007669"/>
    <property type="project" value="UniProtKB-SubCell"/>
</dbReference>
<keyword evidence="6" id="KW-1185">Reference proteome</keyword>
<dbReference type="InterPro" id="IPR034984">
    <property type="entry name" value="Imelysin-like_IPPA"/>
</dbReference>
<protein>
    <submittedName>
        <fullName evidence="5">Peptidase M75, Imelysin</fullName>
    </submittedName>
</protein>
<dbReference type="CDD" id="cd14659">
    <property type="entry name" value="Imelysin-like_IPPA"/>
    <property type="match status" value="1"/>
</dbReference>
<keyword evidence="2 3" id="KW-0732">Signal</keyword>
<dbReference type="InterPro" id="IPR038352">
    <property type="entry name" value="Imelysin_sf"/>
</dbReference>
<reference evidence="5 6" key="1">
    <citation type="submission" date="2018-07" db="EMBL/GenBank/DDBJ databases">
        <title>Genome sequencing of Runella.</title>
        <authorList>
            <person name="Baek M.-G."/>
            <person name="Yi H."/>
        </authorList>
    </citation>
    <scope>NUCLEOTIDE SEQUENCE [LARGE SCALE GENOMIC DNA]</scope>
    <source>
        <strain evidence="5 6">HYN0085</strain>
    </source>
</reference>
<evidence type="ECO:0000256" key="2">
    <source>
        <dbReference type="ARBA" id="ARBA00022729"/>
    </source>
</evidence>
<dbReference type="OrthoDB" id="650514at2"/>
<feature type="signal peptide" evidence="3">
    <location>
        <begin position="1"/>
        <end position="23"/>
    </location>
</feature>